<dbReference type="Pfam" id="PF01336">
    <property type="entry name" value="tRNA_anti-codon"/>
    <property type="match status" value="1"/>
</dbReference>
<dbReference type="PANTHER" id="PTHR32294">
    <property type="entry name" value="DNA POLYMERASE III SUBUNIT ALPHA"/>
    <property type="match status" value="1"/>
</dbReference>
<dbReference type="InterPro" id="IPR016195">
    <property type="entry name" value="Pol/histidinol_Pase-like"/>
</dbReference>
<comment type="subcellular location">
    <subcellularLocation>
        <location evidence="1">Cytoplasm</location>
    </subcellularLocation>
</comment>
<dbReference type="InterPro" id="IPR011708">
    <property type="entry name" value="DNA_pol3_alpha_NTPase_dom"/>
</dbReference>
<evidence type="ECO:0000313" key="14">
    <source>
        <dbReference type="EMBL" id="CBE68352.1"/>
    </source>
</evidence>
<dbReference type="GO" id="GO:0006260">
    <property type="term" value="P:DNA replication"/>
    <property type="evidence" value="ECO:0007669"/>
    <property type="project" value="UniProtKB-KW"/>
</dbReference>
<dbReference type="InterPro" id="IPR004805">
    <property type="entry name" value="DnaE2/DnaE/PolC"/>
</dbReference>
<evidence type="ECO:0000313" key="15">
    <source>
        <dbReference type="Proteomes" id="UP000006898"/>
    </source>
</evidence>
<dbReference type="CDD" id="cd04485">
    <property type="entry name" value="DnaE_OBF"/>
    <property type="match status" value="1"/>
</dbReference>
<evidence type="ECO:0000256" key="7">
    <source>
        <dbReference type="ARBA" id="ARBA00022695"/>
    </source>
</evidence>
<dbReference type="STRING" id="671143.DAMO_1292"/>
<dbReference type="GO" id="GO:0008408">
    <property type="term" value="F:3'-5' exonuclease activity"/>
    <property type="evidence" value="ECO:0007669"/>
    <property type="project" value="InterPro"/>
</dbReference>
<dbReference type="EC" id="2.7.7.7" evidence="3"/>
<evidence type="ECO:0000256" key="2">
    <source>
        <dbReference type="ARBA" id="ARBA00007391"/>
    </source>
</evidence>
<evidence type="ECO:0000256" key="9">
    <source>
        <dbReference type="ARBA" id="ARBA00022763"/>
    </source>
</evidence>
<keyword evidence="11" id="KW-0234">DNA repair</keyword>
<dbReference type="CDD" id="cd07434">
    <property type="entry name" value="PHP_PolIIIA_DnaE2"/>
    <property type="match status" value="1"/>
</dbReference>
<keyword evidence="6 14" id="KW-0808">Transferase</keyword>
<dbReference type="GO" id="GO:0005737">
    <property type="term" value="C:cytoplasm"/>
    <property type="evidence" value="ECO:0007669"/>
    <property type="project" value="UniProtKB-SubCell"/>
</dbReference>
<accession>D5MF23</accession>
<dbReference type="Pfam" id="PF14579">
    <property type="entry name" value="HHH_6"/>
    <property type="match status" value="1"/>
</dbReference>
<dbReference type="Gene3D" id="3.20.20.140">
    <property type="entry name" value="Metal-dependent hydrolases"/>
    <property type="match status" value="1"/>
</dbReference>
<dbReference type="GO" id="GO:0003676">
    <property type="term" value="F:nucleic acid binding"/>
    <property type="evidence" value="ECO:0007669"/>
    <property type="project" value="InterPro"/>
</dbReference>
<evidence type="ECO:0000256" key="8">
    <source>
        <dbReference type="ARBA" id="ARBA00022705"/>
    </source>
</evidence>
<dbReference type="HAMAP" id="MF_01902">
    <property type="entry name" value="DNApol_error_prone"/>
    <property type="match status" value="1"/>
</dbReference>
<keyword evidence="10" id="KW-0239">DNA-directed DNA polymerase</keyword>
<dbReference type="Pfam" id="PF07733">
    <property type="entry name" value="DNA_pol3_alpha"/>
    <property type="match status" value="1"/>
</dbReference>
<proteinExistence type="inferred from homology"/>
<dbReference type="AlphaFoldDB" id="D5MF23"/>
<name>D5MF23_METO1</name>
<dbReference type="Gene3D" id="1.10.150.870">
    <property type="match status" value="1"/>
</dbReference>
<evidence type="ECO:0000256" key="10">
    <source>
        <dbReference type="ARBA" id="ARBA00022932"/>
    </source>
</evidence>
<organism evidence="14 15">
    <name type="scientific">Methylomirabilis oxygeniifera</name>
    <dbReference type="NCBI Taxonomy" id="671143"/>
    <lineage>
        <taxon>Bacteria</taxon>
        <taxon>Candidatus Methylomirabilota</taxon>
        <taxon>Candidatus Methylomirabilia</taxon>
        <taxon>Candidatus Methylomirabilales</taxon>
        <taxon>Candidatus Methylomirabilaceae</taxon>
        <taxon>Candidatus Methylomirabilis</taxon>
    </lineage>
</organism>
<dbReference type="GO" id="GO:0003887">
    <property type="term" value="F:DNA-directed DNA polymerase activity"/>
    <property type="evidence" value="ECO:0007669"/>
    <property type="project" value="UniProtKB-KW"/>
</dbReference>
<reference evidence="14 15" key="1">
    <citation type="journal article" date="2010" name="Nature">
        <title>Nitrite-driven anaerobic methane oxidation by oxygenic bacteria.</title>
        <authorList>
            <person name="Ettwig K.F."/>
            <person name="Butler M.K."/>
            <person name="Le Paslier D."/>
            <person name="Pelletier E."/>
            <person name="Mangenot S."/>
            <person name="Kuypers M.M.M."/>
            <person name="Schreiber F."/>
            <person name="Dutilh B.E."/>
            <person name="Zedelius J."/>
            <person name="de Beer D."/>
            <person name="Gloerich J."/>
            <person name="Wessels H.J.C.T."/>
            <person name="van Allen T."/>
            <person name="Luesken F."/>
            <person name="Wu M."/>
            <person name="van de Pas-Schoonen K.T."/>
            <person name="Op den Camp H.J.M."/>
            <person name="Janssen-Megens E.M."/>
            <person name="Francoijs K-J."/>
            <person name="Stunnenberg H."/>
            <person name="Weissenbach J."/>
            <person name="Jetten M.S.M."/>
            <person name="Strous M."/>
        </authorList>
    </citation>
    <scope>NUCLEOTIDE SEQUENCE [LARGE SCALE GENOMIC DNA]</scope>
</reference>
<dbReference type="SMART" id="SM00481">
    <property type="entry name" value="POLIIIAc"/>
    <property type="match status" value="1"/>
</dbReference>
<comment type="catalytic activity">
    <reaction evidence="12">
        <text>DNA(n) + a 2'-deoxyribonucleoside 5'-triphosphate = DNA(n+1) + diphosphate</text>
        <dbReference type="Rhea" id="RHEA:22508"/>
        <dbReference type="Rhea" id="RHEA-COMP:17339"/>
        <dbReference type="Rhea" id="RHEA-COMP:17340"/>
        <dbReference type="ChEBI" id="CHEBI:33019"/>
        <dbReference type="ChEBI" id="CHEBI:61560"/>
        <dbReference type="ChEBI" id="CHEBI:173112"/>
        <dbReference type="EC" id="2.7.7.7"/>
    </reaction>
</comment>
<gene>
    <name evidence="14" type="primary">dnaE</name>
    <name evidence="14" type="ORF">DAMO_1292</name>
</gene>
<evidence type="ECO:0000256" key="1">
    <source>
        <dbReference type="ARBA" id="ARBA00004496"/>
    </source>
</evidence>
<dbReference type="InterPro" id="IPR004365">
    <property type="entry name" value="NA-bd_OB_tRNA"/>
</dbReference>
<dbReference type="HOGENOM" id="CLU_001600_4_0_0"/>
<comment type="similarity">
    <text evidence="2">Belongs to the DNA polymerase type-C family. DnaE2 subfamily.</text>
</comment>
<evidence type="ECO:0000256" key="3">
    <source>
        <dbReference type="ARBA" id="ARBA00012417"/>
    </source>
</evidence>
<dbReference type="NCBIfam" id="NF004225">
    <property type="entry name" value="PRK05672.1"/>
    <property type="match status" value="1"/>
</dbReference>
<dbReference type="Pfam" id="PF17657">
    <property type="entry name" value="DNA_pol3_finger"/>
    <property type="match status" value="1"/>
</dbReference>
<dbReference type="InterPro" id="IPR004013">
    <property type="entry name" value="PHP_dom"/>
</dbReference>
<protein>
    <recommendedName>
        <fullName evidence="4">Error-prone DNA polymerase</fullName>
        <ecNumber evidence="3">2.7.7.7</ecNumber>
    </recommendedName>
</protein>
<dbReference type="SUPFAM" id="SSF89550">
    <property type="entry name" value="PHP domain-like"/>
    <property type="match status" value="1"/>
</dbReference>
<dbReference type="InterPro" id="IPR040982">
    <property type="entry name" value="DNA_pol3_finger"/>
</dbReference>
<keyword evidence="7 14" id="KW-0548">Nucleotidyltransferase</keyword>
<dbReference type="eggNOG" id="COG0587">
    <property type="taxonomic scope" value="Bacteria"/>
</dbReference>
<dbReference type="EMBL" id="FP565575">
    <property type="protein sequence ID" value="CBE68352.1"/>
    <property type="molecule type" value="Genomic_DNA"/>
</dbReference>
<evidence type="ECO:0000256" key="6">
    <source>
        <dbReference type="ARBA" id="ARBA00022679"/>
    </source>
</evidence>
<dbReference type="KEGG" id="mox:DAMO_1292"/>
<dbReference type="PATRIC" id="fig|671143.5.peg.1132"/>
<evidence type="ECO:0000256" key="5">
    <source>
        <dbReference type="ARBA" id="ARBA00022490"/>
    </source>
</evidence>
<sequence>MVARNDTQGIVGLMASHSYTPLWCKSHFSFLEGASHPDELVEEAHRLGLKALALTDRDGVYGIVRAHVKARELGLHLIVGAQVALADLPVRRTQTGHSILVLLAQDRDGYSNLCRLITTGRLRSPKGESSVTWNEVCQHAGGLIALWGGEQSLRTGEADPDEVAGQLRDVFGDRLYAFLARHRQADEVRTEARLRARAARYGLPLVAATEVLYHTQIRRPLQDTLTAIRHGVAVSTAGRRLKPNAEHDLKSPHDFAALFADDPAAIARTEEVAGRCAFSLAELRYRYPSERLPNGTTSSQRLRQLTFEGARRRYDGEVPPDVLRQLETELALIDALEYPGYFLTMWEIVQFCRQRGILCQGRGSAANSAVCYCLGITAIDPVRMGLLFERFISKERAEPPDIDLDIQHNRREEVIQHVYDTYGRSHAAMVANVIRYRPRSAVRDVGKALGLPETSMDRLAKLLSHHGDIEPEALRQAGLDPETPLHRHLLRLSSEILETPRHLSIHPGGFLLGHDPIWTIVPVENATMPGRTVIQWDKDDLEALGLFKVDLLGLGALSHLDLCFRLLKHHRGLDLDMAGIPPNDPSTFEMIQRADTVGVFQIESRAQMAMLPRLRPRSFYDLVIEVSIVRPGPIAGGMVHPYLRRRRGEEPVLYPHPSLQPVLEKTLGVPLFQEQVMRLAMIAADYTPGEADQLRRDMAAWRGPGRIERHRERLISRMQTKGIAAEFAERVFSQIQGFGEYGFPESHAASFALIAYATAWLKRHYPAEFTCALLNAQPMGFYVPATIVEDAKRHGLLVRPVDAQASTWDCTLEPCPQSAAGFAIRMGLRYVKGLREGDWNRIEQARHIAPFTSLADFSRRTGLDKGALTVLAEAGAFEGFGSVGTAQDRLDRRMALWGALGCQSEVTPLPTVVQEASPALTPLGVAEEIAWDYRRTDHSPRGHPLAPLRKALQAQSLKDARTIASMRHGSRVRYAGLVICRQRPGTASGVTFMTLEDETGFVNLVLWPTVFARYATLAKTATFLGITGTLQAEQGVVHLVADRLWHPQLHTDLVTAPSRDFH</sequence>
<dbReference type="InterPro" id="IPR023073">
    <property type="entry name" value="DnaE2"/>
</dbReference>
<dbReference type="NCBIfam" id="TIGR00594">
    <property type="entry name" value="polc"/>
    <property type="match status" value="1"/>
</dbReference>
<keyword evidence="5" id="KW-0963">Cytoplasm</keyword>
<dbReference type="GO" id="GO:0006281">
    <property type="term" value="P:DNA repair"/>
    <property type="evidence" value="ECO:0007669"/>
    <property type="project" value="UniProtKB-KW"/>
</dbReference>
<evidence type="ECO:0000256" key="4">
    <source>
        <dbReference type="ARBA" id="ARBA00017273"/>
    </source>
</evidence>
<feature type="domain" description="Polymerase/histidinol phosphatase N-terminal" evidence="13">
    <location>
        <begin position="20"/>
        <end position="87"/>
    </location>
</feature>
<dbReference type="Proteomes" id="UP000006898">
    <property type="component" value="Chromosome"/>
</dbReference>
<evidence type="ECO:0000259" key="13">
    <source>
        <dbReference type="SMART" id="SM00481"/>
    </source>
</evidence>
<keyword evidence="8" id="KW-0235">DNA replication</keyword>
<dbReference type="Pfam" id="PF02811">
    <property type="entry name" value="PHP"/>
    <property type="match status" value="1"/>
</dbReference>
<dbReference type="PANTHER" id="PTHR32294:SF4">
    <property type="entry name" value="ERROR-PRONE DNA POLYMERASE"/>
    <property type="match status" value="1"/>
</dbReference>
<dbReference type="InterPro" id="IPR003141">
    <property type="entry name" value="Pol/His_phosphatase_N"/>
</dbReference>
<keyword evidence="9" id="KW-0227">DNA damage</keyword>
<evidence type="ECO:0000256" key="12">
    <source>
        <dbReference type="ARBA" id="ARBA00049244"/>
    </source>
</evidence>
<evidence type="ECO:0000256" key="11">
    <source>
        <dbReference type="ARBA" id="ARBA00023204"/>
    </source>
</evidence>
<dbReference type="InterPro" id="IPR029460">
    <property type="entry name" value="DNAPol_HHH"/>
</dbReference>